<protein>
    <recommendedName>
        <fullName evidence="4">Membrane-bound protein</fullName>
    </recommendedName>
</protein>
<evidence type="ECO:0000313" key="3">
    <source>
        <dbReference type="Proteomes" id="UP000221795"/>
    </source>
</evidence>
<name>A0A1Z1DEY0_BPGO3</name>
<keyword evidence="3" id="KW-1185">Reference proteome</keyword>
<reference evidence="2" key="1">
    <citation type="journal article" date="2017" name="Viruses">
        <title>Characterization of Bacillus subtilis Viruses vB_BsuM-Goe2 and vB_BsuM-Goe3.</title>
        <authorList>
            <person name="Willms I.M."/>
            <person name="Hoppert M."/>
            <person name="Hertel R."/>
        </authorList>
    </citation>
    <scope>NUCLEOTIDE SEQUENCE [LARGE SCALE GENOMIC DNA]</scope>
</reference>
<evidence type="ECO:0000313" key="2">
    <source>
        <dbReference type="EMBL" id="APZ82516.1"/>
    </source>
</evidence>
<gene>
    <name evidence="2" type="ORF">Goe3_c05000</name>
</gene>
<keyword evidence="1" id="KW-0472">Membrane</keyword>
<evidence type="ECO:0000256" key="1">
    <source>
        <dbReference type="SAM" id="Phobius"/>
    </source>
</evidence>
<keyword evidence="1" id="KW-1133">Transmembrane helix</keyword>
<organismHost>
    <name type="scientific">Bacillus subtilis</name>
    <dbReference type="NCBI Taxonomy" id="1423"/>
</organismHost>
<dbReference type="Proteomes" id="UP000221795">
    <property type="component" value="Segment"/>
</dbReference>
<dbReference type="EMBL" id="KY368640">
    <property type="protein sequence ID" value="APZ82516.1"/>
    <property type="molecule type" value="Genomic_DNA"/>
</dbReference>
<accession>A0A1Z1DEY0</accession>
<evidence type="ECO:0008006" key="4">
    <source>
        <dbReference type="Google" id="ProtNLM"/>
    </source>
</evidence>
<keyword evidence="1" id="KW-0812">Transmembrane</keyword>
<proteinExistence type="predicted"/>
<feature type="transmembrane region" description="Helical" evidence="1">
    <location>
        <begin position="40"/>
        <end position="58"/>
    </location>
</feature>
<organism evidence="2 3">
    <name type="scientific">Bacillus phage vB_BsuM-Goe3</name>
    <dbReference type="NCBI Taxonomy" id="1933063"/>
    <lineage>
        <taxon>Viruses</taxon>
        <taxon>Duplodnaviria</taxon>
        <taxon>Heunggongvirae</taxon>
        <taxon>Uroviricota</taxon>
        <taxon>Caudoviricetes</taxon>
        <taxon>Herelleviridae</taxon>
        <taxon>Bastillevirinae</taxon>
        <taxon>Grisebachstrassevirus</taxon>
        <taxon>Grisebachstrassevirus goe3</taxon>
    </lineage>
</organism>
<sequence>MLNHANKLFVKLLLVLATEGVVVGLTHLFSRYVCELKHPIVVYVIFGAILAVAVVWFYDRMLVKKKEKVRKEIQEIADVALKKYDKK</sequence>